<dbReference type="InterPro" id="IPR014720">
    <property type="entry name" value="dsRBD_dom"/>
</dbReference>
<evidence type="ECO:0000313" key="5">
    <source>
        <dbReference type="Proteomes" id="UP000697710"/>
    </source>
</evidence>
<feature type="region of interest" description="Disordered" evidence="2">
    <location>
        <begin position="38"/>
        <end position="94"/>
    </location>
</feature>
<feature type="domain" description="DRBM" evidence="3">
    <location>
        <begin position="1"/>
        <end position="63"/>
    </location>
</feature>
<dbReference type="EMBL" id="JAGQHR010000324">
    <property type="protein sequence ID" value="MCA9728208.1"/>
    <property type="molecule type" value="Genomic_DNA"/>
</dbReference>
<dbReference type="SMART" id="SM00358">
    <property type="entry name" value="DSRM"/>
    <property type="match status" value="1"/>
</dbReference>
<reference evidence="4" key="1">
    <citation type="submission" date="2020-04" db="EMBL/GenBank/DDBJ databases">
        <authorList>
            <person name="Zhang T."/>
        </authorList>
    </citation>
    <scope>NUCLEOTIDE SEQUENCE</scope>
    <source>
        <strain evidence="4">HKST-UBA01</strain>
    </source>
</reference>
<protein>
    <recommendedName>
        <fullName evidence="3">DRBM domain-containing protein</fullName>
    </recommendedName>
</protein>
<dbReference type="PROSITE" id="PS50137">
    <property type="entry name" value="DS_RBD"/>
    <property type="match status" value="1"/>
</dbReference>
<dbReference type="Pfam" id="PF00035">
    <property type="entry name" value="dsrm"/>
    <property type="match status" value="1"/>
</dbReference>
<dbReference type="Proteomes" id="UP000697710">
    <property type="component" value="Unassembled WGS sequence"/>
</dbReference>
<dbReference type="Gene3D" id="3.30.160.20">
    <property type="match status" value="1"/>
</dbReference>
<evidence type="ECO:0000256" key="1">
    <source>
        <dbReference type="PROSITE-ProRule" id="PRU00266"/>
    </source>
</evidence>
<accession>A0A956LZT2</accession>
<sequence length="94" mass="9968">ELVQAKYRTHPRYRVVTEFGPDHKKLFAVEVSVRGGLLGRGQGYNKKDAQQSAAQDALSRIAHKESPDATSTDVAGDHADAGELPGPPTTNGAG</sequence>
<dbReference type="GO" id="GO:0003723">
    <property type="term" value="F:RNA binding"/>
    <property type="evidence" value="ECO:0007669"/>
    <property type="project" value="UniProtKB-UniRule"/>
</dbReference>
<comment type="caution">
    <text evidence="4">The sequence shown here is derived from an EMBL/GenBank/DDBJ whole genome shotgun (WGS) entry which is preliminary data.</text>
</comment>
<proteinExistence type="predicted"/>
<gene>
    <name evidence="4" type="ORF">KC729_11035</name>
</gene>
<evidence type="ECO:0000259" key="3">
    <source>
        <dbReference type="PROSITE" id="PS50137"/>
    </source>
</evidence>
<evidence type="ECO:0000313" key="4">
    <source>
        <dbReference type="EMBL" id="MCA9728208.1"/>
    </source>
</evidence>
<dbReference type="SUPFAM" id="SSF54768">
    <property type="entry name" value="dsRNA-binding domain-like"/>
    <property type="match status" value="1"/>
</dbReference>
<keyword evidence="1" id="KW-0694">RNA-binding</keyword>
<reference evidence="4" key="2">
    <citation type="journal article" date="2021" name="Microbiome">
        <title>Successional dynamics and alternative stable states in a saline activated sludge microbial community over 9 years.</title>
        <authorList>
            <person name="Wang Y."/>
            <person name="Ye J."/>
            <person name="Ju F."/>
            <person name="Liu L."/>
            <person name="Boyd J.A."/>
            <person name="Deng Y."/>
            <person name="Parks D.H."/>
            <person name="Jiang X."/>
            <person name="Yin X."/>
            <person name="Woodcroft B.J."/>
            <person name="Tyson G.W."/>
            <person name="Hugenholtz P."/>
            <person name="Polz M.F."/>
            <person name="Zhang T."/>
        </authorList>
    </citation>
    <scope>NUCLEOTIDE SEQUENCE</scope>
    <source>
        <strain evidence="4">HKST-UBA01</strain>
    </source>
</reference>
<feature type="non-terminal residue" evidence="4">
    <location>
        <position position="1"/>
    </location>
</feature>
<organism evidence="4 5">
    <name type="scientific">Eiseniibacteriota bacterium</name>
    <dbReference type="NCBI Taxonomy" id="2212470"/>
    <lineage>
        <taxon>Bacteria</taxon>
        <taxon>Candidatus Eiseniibacteriota</taxon>
    </lineage>
</organism>
<evidence type="ECO:0000256" key="2">
    <source>
        <dbReference type="SAM" id="MobiDB-lite"/>
    </source>
</evidence>
<name>A0A956LZT2_UNCEI</name>
<dbReference type="AlphaFoldDB" id="A0A956LZT2"/>
<dbReference type="CDD" id="cd10845">
    <property type="entry name" value="DSRM_RNAse_III_family"/>
    <property type="match status" value="1"/>
</dbReference>